<dbReference type="Proteomes" id="UP001566331">
    <property type="component" value="Unassembled WGS sequence"/>
</dbReference>
<dbReference type="Pfam" id="PF21716">
    <property type="entry name" value="dnstrm_HI1420"/>
    <property type="match status" value="1"/>
</dbReference>
<protein>
    <submittedName>
        <fullName evidence="1">Addiction module antidote protein</fullName>
    </submittedName>
</protein>
<dbReference type="RefSeq" id="WP_370563930.1">
    <property type="nucleotide sequence ID" value="NZ_JBFWIB010000005.1"/>
</dbReference>
<dbReference type="InterPro" id="IPR014057">
    <property type="entry name" value="HI1420"/>
</dbReference>
<evidence type="ECO:0000313" key="2">
    <source>
        <dbReference type="Proteomes" id="UP001566331"/>
    </source>
</evidence>
<reference evidence="1 2" key="1">
    <citation type="submission" date="2024-07" db="EMBL/GenBank/DDBJ databases">
        <title>Luteimonas salilacus sp. nov., isolated from the shore soil of Salt Lake in Tibet of China.</title>
        <authorList>
            <person name="Zhang X."/>
            <person name="Li A."/>
        </authorList>
    </citation>
    <scope>NUCLEOTIDE SEQUENCE [LARGE SCALE GENOMIC DNA]</scope>
    <source>
        <strain evidence="1 2">B3-2-R+30</strain>
    </source>
</reference>
<dbReference type="PANTHER" id="PTHR40275">
    <property type="entry name" value="SSL7038 PROTEIN"/>
    <property type="match status" value="1"/>
</dbReference>
<keyword evidence="2" id="KW-1185">Reference proteome</keyword>
<accession>A0ABV4HPE5</accession>
<evidence type="ECO:0000313" key="1">
    <source>
        <dbReference type="EMBL" id="MEZ0474610.1"/>
    </source>
</evidence>
<sequence>MQREFNVATASVICAIGEAISAGLAEYLKTDADITAYLDACFDEAPDDPAFLLHALGTVARARNMSRLARDSGLTHEGLYKALSSDGSPSFGT</sequence>
<dbReference type="EMBL" id="JBFWIC010000008">
    <property type="protein sequence ID" value="MEZ0474610.1"/>
    <property type="molecule type" value="Genomic_DNA"/>
</dbReference>
<dbReference type="NCBIfam" id="TIGR02684">
    <property type="entry name" value="dnstrm_HI1420"/>
    <property type="match status" value="1"/>
</dbReference>
<proteinExistence type="predicted"/>
<name>A0ABV4HPE5_9GAMM</name>
<dbReference type="PANTHER" id="PTHR40275:SF1">
    <property type="entry name" value="SSL7038 PROTEIN"/>
    <property type="match status" value="1"/>
</dbReference>
<gene>
    <name evidence="1" type="ORF">AB6713_08255</name>
</gene>
<comment type="caution">
    <text evidence="1">The sequence shown here is derived from an EMBL/GenBank/DDBJ whole genome shotgun (WGS) entry which is preliminary data.</text>
</comment>
<organism evidence="1 2">
    <name type="scientific">Luteimonas salinilitoris</name>
    <dbReference type="NCBI Taxonomy" id="3237697"/>
    <lineage>
        <taxon>Bacteria</taxon>
        <taxon>Pseudomonadati</taxon>
        <taxon>Pseudomonadota</taxon>
        <taxon>Gammaproteobacteria</taxon>
        <taxon>Lysobacterales</taxon>
        <taxon>Lysobacteraceae</taxon>
        <taxon>Luteimonas</taxon>
    </lineage>
</organism>